<protein>
    <recommendedName>
        <fullName evidence="6">Secreted protein</fullName>
    </recommendedName>
</protein>
<evidence type="ECO:0000256" key="3">
    <source>
        <dbReference type="SAM" id="SignalP"/>
    </source>
</evidence>
<dbReference type="EMBL" id="CP091196">
    <property type="protein sequence ID" value="UQS24742.1"/>
    <property type="molecule type" value="Genomic_DNA"/>
</dbReference>
<evidence type="ECO:0000313" key="4">
    <source>
        <dbReference type="EMBL" id="UQS24742.1"/>
    </source>
</evidence>
<feature type="compositionally biased region" description="Pro residues" evidence="1">
    <location>
        <begin position="363"/>
        <end position="405"/>
    </location>
</feature>
<dbReference type="RefSeq" id="WP_249465782.1">
    <property type="nucleotide sequence ID" value="NZ_CP091196.1"/>
</dbReference>
<organism evidence="4 5">
    <name type="scientific">Amycolatopsis thermalba</name>
    <dbReference type="NCBI Taxonomy" id="944492"/>
    <lineage>
        <taxon>Bacteria</taxon>
        <taxon>Bacillati</taxon>
        <taxon>Actinomycetota</taxon>
        <taxon>Actinomycetes</taxon>
        <taxon>Pseudonocardiales</taxon>
        <taxon>Pseudonocardiaceae</taxon>
        <taxon>Amycolatopsis</taxon>
    </lineage>
</organism>
<gene>
    <name evidence="4" type="ORF">L1857_18910</name>
</gene>
<dbReference type="Proteomes" id="UP000830158">
    <property type="component" value="Chromosome"/>
</dbReference>
<evidence type="ECO:0000256" key="1">
    <source>
        <dbReference type="SAM" id="MobiDB-lite"/>
    </source>
</evidence>
<keyword evidence="2" id="KW-0812">Transmembrane</keyword>
<proteinExistence type="predicted"/>
<keyword evidence="5" id="KW-1185">Reference proteome</keyword>
<keyword evidence="3" id="KW-0732">Signal</keyword>
<sequence>MKCRFLGVVALLLWVTLPPVAHAAPAAPWAVVFDQQVAGDFVTVGNTVTVCPPDAGAVLCRVAEGGAAVGPPGQNDRYRMVWADVDGRPETYNSSTARVPLPAGARVRHAELTWAGVLGDGAGPCARGTRPPGSPQTQPVTLAAAGAVTVLRPGRFTIRRDGPRPGLDRWYSAHADVTGALRDRPGPLDVTLGNIWTPQGAGCFGGWSLVVVWEAPSAPPRHVTVYHGHDRIRPHRGDCVRLREADPGAPVMLGITAFEGDLGLTGDAILSGGRVLRPRPPATTANAFVSAAAGAVNPRHRSNMAVDAQDLPAHPGPDGEPLRLGLVTRHDDFLVATLALSSAGVATGTSAAVAPAPAPLVTPAPPPPPPPAPPEVAPAAPPAPPAPPPSVPGPQAAPAPPPPRQPAVVATRRDNTGPLAAPARTAAVIAVLGVLVMTVTVGALSGAVRPRG</sequence>
<reference evidence="4" key="1">
    <citation type="submission" date="2022-01" db="EMBL/GenBank/DDBJ databases">
        <title>PSI-footprinting approach for the identification of protein synthesis inhibitor producers.</title>
        <authorList>
            <person name="Handel F."/>
            <person name="Kulik A."/>
            <person name="Wex K.W."/>
            <person name="Berscheid A."/>
            <person name="Saur J.S."/>
            <person name="Winkler A."/>
            <person name="Wibberg D."/>
            <person name="Kalinowski J."/>
            <person name="Broetz-Oesterhelt H."/>
            <person name="Mast Y."/>
        </authorList>
    </citation>
    <scope>NUCLEOTIDE SEQUENCE</scope>
    <source>
        <strain evidence="4">KNN 49.3e</strain>
    </source>
</reference>
<evidence type="ECO:0000256" key="2">
    <source>
        <dbReference type="SAM" id="Phobius"/>
    </source>
</evidence>
<feature type="region of interest" description="Disordered" evidence="1">
    <location>
        <begin position="363"/>
        <end position="409"/>
    </location>
</feature>
<feature type="chain" id="PRO_5046368177" description="Secreted protein" evidence="3">
    <location>
        <begin position="24"/>
        <end position="452"/>
    </location>
</feature>
<evidence type="ECO:0008006" key="6">
    <source>
        <dbReference type="Google" id="ProtNLM"/>
    </source>
</evidence>
<keyword evidence="2" id="KW-0472">Membrane</keyword>
<feature type="transmembrane region" description="Helical" evidence="2">
    <location>
        <begin position="426"/>
        <end position="448"/>
    </location>
</feature>
<feature type="signal peptide" evidence="3">
    <location>
        <begin position="1"/>
        <end position="23"/>
    </location>
</feature>
<accession>A0ABY4NXD2</accession>
<name>A0ABY4NXD2_9PSEU</name>
<evidence type="ECO:0000313" key="5">
    <source>
        <dbReference type="Proteomes" id="UP000830158"/>
    </source>
</evidence>
<keyword evidence="2" id="KW-1133">Transmembrane helix</keyword>